<comment type="caution">
    <text evidence="2">The sequence shown here is derived from an EMBL/GenBank/DDBJ whole genome shotgun (WGS) entry which is preliminary data.</text>
</comment>
<protein>
    <submittedName>
        <fullName evidence="2">Uncharacterized protein</fullName>
    </submittedName>
</protein>
<sequence length="198" mass="22622">MEERMGVGQDLTTQGMIDRDKWIAASLSLLPERIFLRNTESKGDAYGNLQFLIYKDTIVRRFIMTDGEGREHFHYLERGEVRVPISALYRAPGPSEEIGDDEEKSSTWIPVHESSQAQGSGARDPTPDLVSDEEEQPPYPALAPVVFFCIKQTTRPRSWCLRIVCNPYPLTNVSIYYLEVKRVVFEEHTDDCGINHTQ</sequence>
<evidence type="ECO:0000313" key="3">
    <source>
        <dbReference type="Proteomes" id="UP001558613"/>
    </source>
</evidence>
<dbReference type="EMBL" id="JAYMGO010000003">
    <property type="protein sequence ID" value="KAL1278419.1"/>
    <property type="molecule type" value="Genomic_DNA"/>
</dbReference>
<proteinExistence type="predicted"/>
<name>A0ABR3NNF2_9TELE</name>
<keyword evidence="3" id="KW-1185">Reference proteome</keyword>
<organism evidence="2 3">
    <name type="scientific">Cirrhinus molitorella</name>
    <name type="common">mud carp</name>
    <dbReference type="NCBI Taxonomy" id="172907"/>
    <lineage>
        <taxon>Eukaryota</taxon>
        <taxon>Metazoa</taxon>
        <taxon>Chordata</taxon>
        <taxon>Craniata</taxon>
        <taxon>Vertebrata</taxon>
        <taxon>Euteleostomi</taxon>
        <taxon>Actinopterygii</taxon>
        <taxon>Neopterygii</taxon>
        <taxon>Teleostei</taxon>
        <taxon>Ostariophysi</taxon>
        <taxon>Cypriniformes</taxon>
        <taxon>Cyprinidae</taxon>
        <taxon>Labeoninae</taxon>
        <taxon>Labeonini</taxon>
        <taxon>Cirrhinus</taxon>
    </lineage>
</organism>
<feature type="region of interest" description="Disordered" evidence="1">
    <location>
        <begin position="112"/>
        <end position="136"/>
    </location>
</feature>
<accession>A0ABR3NNF2</accession>
<gene>
    <name evidence="2" type="ORF">QQF64_025092</name>
</gene>
<reference evidence="2 3" key="1">
    <citation type="submission" date="2023-09" db="EMBL/GenBank/DDBJ databases">
        <authorList>
            <person name="Wang M."/>
        </authorList>
    </citation>
    <scope>NUCLEOTIDE SEQUENCE [LARGE SCALE GENOMIC DNA]</scope>
    <source>
        <strain evidence="2">GT-2023</strain>
        <tissue evidence="2">Liver</tissue>
    </source>
</reference>
<evidence type="ECO:0000256" key="1">
    <source>
        <dbReference type="SAM" id="MobiDB-lite"/>
    </source>
</evidence>
<dbReference type="Proteomes" id="UP001558613">
    <property type="component" value="Unassembled WGS sequence"/>
</dbReference>
<evidence type="ECO:0000313" key="2">
    <source>
        <dbReference type="EMBL" id="KAL1278419.1"/>
    </source>
</evidence>